<dbReference type="OrthoDB" id="5099850at2759"/>
<feature type="region of interest" description="Disordered" evidence="2">
    <location>
        <begin position="177"/>
        <end position="211"/>
    </location>
</feature>
<evidence type="ECO:0000256" key="1">
    <source>
        <dbReference type="PROSITE-ProRule" id="PRU00047"/>
    </source>
</evidence>
<name>A0A9P7LAE3_9HYPO</name>
<keyword evidence="1" id="KW-0862">Zinc</keyword>
<evidence type="ECO:0000313" key="5">
    <source>
        <dbReference type="Proteomes" id="UP000750502"/>
    </source>
</evidence>
<keyword evidence="5" id="KW-1185">Reference proteome</keyword>
<dbReference type="InterPro" id="IPR001878">
    <property type="entry name" value="Znf_CCHC"/>
</dbReference>
<dbReference type="EMBL" id="JADFTT010000151">
    <property type="protein sequence ID" value="KAG5766578.1"/>
    <property type="molecule type" value="Genomic_DNA"/>
</dbReference>
<dbReference type="GO" id="GO:0008270">
    <property type="term" value="F:zinc ion binding"/>
    <property type="evidence" value="ECO:0007669"/>
    <property type="project" value="UniProtKB-KW"/>
</dbReference>
<feature type="domain" description="CCHC-type" evidence="3">
    <location>
        <begin position="213"/>
        <end position="227"/>
    </location>
</feature>
<dbReference type="InterPro" id="IPR036875">
    <property type="entry name" value="Znf_CCHC_sf"/>
</dbReference>
<dbReference type="SMART" id="SM00343">
    <property type="entry name" value="ZnF_C2HC"/>
    <property type="match status" value="2"/>
</dbReference>
<sequence length="413" mass="46290">MAPTREEEKQSKRDGYEMRVARKAKKAQSGSGRGTIGPDKDRDSSKYAQTMAERHGISKGQKSQKSQTEDDDDRLVLVQEAEGRVYNGDEDLVVTSGERQKNVMHYRKKGDEEALVGHTNQAKHGEQAIKTAQALFGTDDVLFALKPYRPDRLAQAKANRIAYDVVMSTSAVGPSTVTPFRPLNERITAPSEGRTDRPRGESASQAGTSHNKRCANCGGDGHLLANCITAKHGSIKVCAVCKTKDHLTDECRSFKKLTLAAKVKLLVTDRAGKPQLSTNRPWWRYLHDFLVSEDTKDLPVPTAFPWRLELADQVFRGLWTKSVRQVQEEFDRTRDASKLPKDGAMKSLEDVYTRHWKGEKLTWPTRLGNMSTDVDMRDLEDSRPNDPRPAAYYEDLSKYGLGLESAGFSDEEE</sequence>
<keyword evidence="1" id="KW-0863">Zinc-finger</keyword>
<dbReference type="SUPFAM" id="SSF57756">
    <property type="entry name" value="Retrovirus zinc finger-like domains"/>
    <property type="match status" value="1"/>
</dbReference>
<evidence type="ECO:0000256" key="2">
    <source>
        <dbReference type="SAM" id="MobiDB-lite"/>
    </source>
</evidence>
<evidence type="ECO:0000313" key="4">
    <source>
        <dbReference type="EMBL" id="KAG5766578.1"/>
    </source>
</evidence>
<keyword evidence="1" id="KW-0479">Metal-binding</keyword>
<organism evidence="4 5">
    <name type="scientific">Fusarium xylarioides</name>
    <dbReference type="NCBI Taxonomy" id="221167"/>
    <lineage>
        <taxon>Eukaryota</taxon>
        <taxon>Fungi</taxon>
        <taxon>Dikarya</taxon>
        <taxon>Ascomycota</taxon>
        <taxon>Pezizomycotina</taxon>
        <taxon>Sordariomycetes</taxon>
        <taxon>Hypocreomycetidae</taxon>
        <taxon>Hypocreales</taxon>
        <taxon>Nectriaceae</taxon>
        <taxon>Fusarium</taxon>
        <taxon>Fusarium fujikuroi species complex</taxon>
    </lineage>
</organism>
<reference evidence="4" key="2">
    <citation type="submission" date="2020-10" db="EMBL/GenBank/DDBJ databases">
        <authorList>
            <person name="Peck L.D."/>
            <person name="Nowell R.W."/>
            <person name="Flood J."/>
            <person name="Ryan M.J."/>
            <person name="Barraclough T.G."/>
        </authorList>
    </citation>
    <scope>NUCLEOTIDE SEQUENCE</scope>
    <source>
        <strain evidence="4">IMI 127659i</strain>
    </source>
</reference>
<proteinExistence type="predicted"/>
<reference evidence="4" key="1">
    <citation type="journal article" date="2020" name="bioRxiv">
        <title>Historical genomics reveals the evolutionary mechanisms behind multiple outbreaks of the host-specific coffee wilt pathogen Fusarium xylarioides.</title>
        <authorList>
            <person name="Peck D."/>
            <person name="Nowell R.W."/>
            <person name="Flood J."/>
            <person name="Ryan M.J."/>
            <person name="Barraclough T.G."/>
        </authorList>
    </citation>
    <scope>NUCLEOTIDE SEQUENCE</scope>
    <source>
        <strain evidence="4">IMI 127659i</strain>
    </source>
</reference>
<protein>
    <recommendedName>
        <fullName evidence="3">CCHC-type domain-containing protein</fullName>
    </recommendedName>
</protein>
<feature type="region of interest" description="Disordered" evidence="2">
    <location>
        <begin position="1"/>
        <end position="72"/>
    </location>
</feature>
<comment type="caution">
    <text evidence="4">The sequence shown here is derived from an EMBL/GenBank/DDBJ whole genome shotgun (WGS) entry which is preliminary data.</text>
</comment>
<dbReference type="GO" id="GO:0003676">
    <property type="term" value="F:nucleic acid binding"/>
    <property type="evidence" value="ECO:0007669"/>
    <property type="project" value="InterPro"/>
</dbReference>
<dbReference type="Proteomes" id="UP000750502">
    <property type="component" value="Unassembled WGS sequence"/>
</dbReference>
<gene>
    <name evidence="4" type="ORF">H9Q72_005345</name>
</gene>
<dbReference type="AlphaFoldDB" id="A0A9P7LAE3"/>
<accession>A0A9P7LAE3</accession>
<evidence type="ECO:0000259" key="3">
    <source>
        <dbReference type="PROSITE" id="PS50158"/>
    </source>
</evidence>
<dbReference type="Gene3D" id="4.10.60.10">
    <property type="entry name" value="Zinc finger, CCHC-type"/>
    <property type="match status" value="1"/>
</dbReference>
<dbReference type="PROSITE" id="PS50158">
    <property type="entry name" value="ZF_CCHC"/>
    <property type="match status" value="1"/>
</dbReference>
<feature type="compositionally biased region" description="Basic and acidic residues" evidence="2">
    <location>
        <begin position="1"/>
        <end position="20"/>
    </location>
</feature>